<evidence type="ECO:0000313" key="4">
    <source>
        <dbReference type="Proteomes" id="UP001497512"/>
    </source>
</evidence>
<evidence type="ECO:0000259" key="2">
    <source>
        <dbReference type="PROSITE" id="PS51649"/>
    </source>
</evidence>
<dbReference type="InterPro" id="IPR043454">
    <property type="entry name" value="NPH3/RPT2-like"/>
</dbReference>
<keyword evidence="1" id="KW-0833">Ubl conjugation pathway</keyword>
<accession>A0ABP0UUI1</accession>
<name>A0ABP0UUI1_9BRYO</name>
<organism evidence="3 4">
    <name type="scientific">Sphagnum troendelagicum</name>
    <dbReference type="NCBI Taxonomy" id="128251"/>
    <lineage>
        <taxon>Eukaryota</taxon>
        <taxon>Viridiplantae</taxon>
        <taxon>Streptophyta</taxon>
        <taxon>Embryophyta</taxon>
        <taxon>Bryophyta</taxon>
        <taxon>Sphagnophytina</taxon>
        <taxon>Sphagnopsida</taxon>
        <taxon>Sphagnales</taxon>
        <taxon>Sphagnaceae</taxon>
        <taxon>Sphagnum</taxon>
    </lineage>
</organism>
<keyword evidence="4" id="KW-1185">Reference proteome</keyword>
<dbReference type="EMBL" id="OZ019898">
    <property type="protein sequence ID" value="CAK9229512.1"/>
    <property type="molecule type" value="Genomic_DNA"/>
</dbReference>
<protein>
    <recommendedName>
        <fullName evidence="2">NPH3 domain-containing protein</fullName>
    </recommendedName>
</protein>
<evidence type="ECO:0000313" key="3">
    <source>
        <dbReference type="EMBL" id="CAK9229512.1"/>
    </source>
</evidence>
<sequence>MAEERKLSFYLDSCSSIMVGSSDSNEHDSPINIHPGTPAMANKRRMVETDAMEFLEVEVNAGRTFIVPKTPLLARCGRLVEAVEEATMKKKKVSQEEASYSNSCKLLLLRVELIDMPGGPEAFEMAVRFCLNMNHVSNTSISSSNVVMLRCAAEFLDMGEAMCKGNLKKKTEDYLRAMVFWSWEEVITVLRSFEKIEPGAVVEKTQLLERCVTSLAEKVSSSFSFAAEMMMNRMMMNSPIHAGIESYFASYLMATTPASGTTSSSHRSSKAASDTWWFEDIASLSVHLMARVVKAMMNNRASDHKVLAKFLLHYLRSGLLPVVLGCGSSAASLTSPTPHKGECGDDEQHALHLHSRRLQRKTLEEVVSLLGSLERCSVSCRSLLGLRRIALALRAGKACRRELERMIGIQLDKATLDNILITALPRRSSSLYDVDLVLRLVDFFLKDKAEALMVSAAAARISDSSSSLLSTRTESGLSTFSLADCSSSRLSMPATTVSSDIGTPVQTALTKVGDLMDKYLVEIAADTYLRPSRFLALAESLPDSARESDDGLYRAVDIYLEAHPSINEADASRLFKVISYQKLGAETCKAAAQNTRFPPSFVIQLALVQLRASNEGSLCSSRDTECSLSSTTSKGSPRVGQQTVVHVQCSHFEFTLRQIQRDKKMRDTSRPERTNSSTLQCVKKTESRMSSFDSKHSSGKRSRLEMISGFHRLKQLFHSKSRQH</sequence>
<dbReference type="InterPro" id="IPR027356">
    <property type="entry name" value="NPH3_dom"/>
</dbReference>
<gene>
    <name evidence="3" type="ORF">CSSPTR1EN2_LOCUS19770</name>
</gene>
<dbReference type="PANTHER" id="PTHR32370">
    <property type="entry name" value="OS12G0117600 PROTEIN"/>
    <property type="match status" value="1"/>
</dbReference>
<feature type="domain" description="NPH3" evidence="2">
    <location>
        <begin position="275"/>
        <end position="612"/>
    </location>
</feature>
<dbReference type="PROSITE" id="PS51649">
    <property type="entry name" value="NPH3"/>
    <property type="match status" value="1"/>
</dbReference>
<dbReference type="Pfam" id="PF03000">
    <property type="entry name" value="NPH3"/>
    <property type="match status" value="1"/>
</dbReference>
<reference evidence="3" key="1">
    <citation type="submission" date="2024-02" db="EMBL/GenBank/DDBJ databases">
        <authorList>
            <consortium name="ELIXIR-Norway"/>
            <consortium name="Elixir Norway"/>
        </authorList>
    </citation>
    <scope>NUCLEOTIDE SEQUENCE</scope>
</reference>
<evidence type="ECO:0000256" key="1">
    <source>
        <dbReference type="ARBA" id="ARBA00022786"/>
    </source>
</evidence>
<dbReference type="Proteomes" id="UP001497512">
    <property type="component" value="Chromosome 6"/>
</dbReference>
<proteinExistence type="predicted"/>